<proteinExistence type="predicted"/>
<comment type="caution">
    <text evidence="1">The sequence shown here is derived from an EMBL/GenBank/DDBJ whole genome shotgun (WGS) entry which is preliminary data.</text>
</comment>
<accession>A0A645FTY7</accession>
<organism evidence="1">
    <name type="scientific">bioreactor metagenome</name>
    <dbReference type="NCBI Taxonomy" id="1076179"/>
    <lineage>
        <taxon>unclassified sequences</taxon>
        <taxon>metagenomes</taxon>
        <taxon>ecological metagenomes</taxon>
    </lineage>
</organism>
<protein>
    <recommendedName>
        <fullName evidence="2">Bacterial surface antigen (D15) domain-containing protein</fullName>
    </recommendedName>
</protein>
<sequence length="129" mass="15014">MGTGRFINQKTEYFADFVYFSKNNFLDNWNDGLGGNFNLLSRDLYNASDSYIQGHIMFETPFLILKNIDFVSNFADKERIYLSQLYTPQIISYTELGYGIGNRFFNAGFFCAFHKDQFKQLGVRAAFEL</sequence>
<gene>
    <name evidence="1" type="ORF">SDC9_162818</name>
</gene>
<dbReference type="InterPro" id="IPR043741">
    <property type="entry name" value="DUF5686"/>
</dbReference>
<dbReference type="AlphaFoldDB" id="A0A645FTY7"/>
<reference evidence="1" key="1">
    <citation type="submission" date="2019-08" db="EMBL/GenBank/DDBJ databases">
        <authorList>
            <person name="Kucharzyk K."/>
            <person name="Murdoch R.W."/>
            <person name="Higgins S."/>
            <person name="Loffler F."/>
        </authorList>
    </citation>
    <scope>NUCLEOTIDE SEQUENCE</scope>
</reference>
<evidence type="ECO:0000313" key="1">
    <source>
        <dbReference type="EMBL" id="MPN15484.1"/>
    </source>
</evidence>
<evidence type="ECO:0008006" key="2">
    <source>
        <dbReference type="Google" id="ProtNLM"/>
    </source>
</evidence>
<dbReference type="Pfam" id="PF18939">
    <property type="entry name" value="DUF5686"/>
    <property type="match status" value="1"/>
</dbReference>
<dbReference type="EMBL" id="VSSQ01062267">
    <property type="protein sequence ID" value="MPN15484.1"/>
    <property type="molecule type" value="Genomic_DNA"/>
</dbReference>
<name>A0A645FTY7_9ZZZZ</name>